<name>A0AAD4T9T9_9MAGN</name>
<dbReference type="EMBL" id="JAJJMB010004025">
    <property type="protein sequence ID" value="KAI3944694.1"/>
    <property type="molecule type" value="Genomic_DNA"/>
</dbReference>
<proteinExistence type="predicted"/>
<protein>
    <submittedName>
        <fullName evidence="1">Uncharacterized protein</fullName>
    </submittedName>
</protein>
<feature type="non-terminal residue" evidence="1">
    <location>
        <position position="59"/>
    </location>
</feature>
<evidence type="ECO:0000313" key="1">
    <source>
        <dbReference type="EMBL" id="KAI3944694.1"/>
    </source>
</evidence>
<evidence type="ECO:0000313" key="2">
    <source>
        <dbReference type="Proteomes" id="UP001202328"/>
    </source>
</evidence>
<sequence length="59" mass="6337">ADVNEVDKLTEKLQGVGIAFGSADGVVLITSKFRLRSRESGQFCVDDAVGRGLIESLIR</sequence>
<organism evidence="1 2">
    <name type="scientific">Papaver atlanticum</name>
    <dbReference type="NCBI Taxonomy" id="357466"/>
    <lineage>
        <taxon>Eukaryota</taxon>
        <taxon>Viridiplantae</taxon>
        <taxon>Streptophyta</taxon>
        <taxon>Embryophyta</taxon>
        <taxon>Tracheophyta</taxon>
        <taxon>Spermatophyta</taxon>
        <taxon>Magnoliopsida</taxon>
        <taxon>Ranunculales</taxon>
        <taxon>Papaveraceae</taxon>
        <taxon>Papaveroideae</taxon>
        <taxon>Papaver</taxon>
    </lineage>
</organism>
<reference evidence="1" key="1">
    <citation type="submission" date="2022-04" db="EMBL/GenBank/DDBJ databases">
        <title>A functionally conserved STORR gene fusion in Papaver species that diverged 16.8 million years ago.</title>
        <authorList>
            <person name="Catania T."/>
        </authorList>
    </citation>
    <scope>NUCLEOTIDE SEQUENCE</scope>
    <source>
        <strain evidence="1">S-188037</strain>
    </source>
</reference>
<keyword evidence="2" id="KW-1185">Reference proteome</keyword>
<accession>A0AAD4T9T9</accession>
<gene>
    <name evidence="1" type="ORF">MKW98_021152</name>
</gene>
<dbReference type="Proteomes" id="UP001202328">
    <property type="component" value="Unassembled WGS sequence"/>
</dbReference>
<dbReference type="AlphaFoldDB" id="A0AAD4T9T9"/>
<comment type="caution">
    <text evidence="1">The sequence shown here is derived from an EMBL/GenBank/DDBJ whole genome shotgun (WGS) entry which is preliminary data.</text>
</comment>